<accession>A0A939INA0</accession>
<dbReference type="Proteomes" id="UP000664654">
    <property type="component" value="Unassembled WGS sequence"/>
</dbReference>
<comment type="similarity">
    <text evidence="1">Belongs to the NAD(P)-dependent epimerase/dehydratase family. SDR39U1 subfamily.</text>
</comment>
<keyword evidence="5" id="KW-1185">Reference proteome</keyword>
<evidence type="ECO:0000313" key="5">
    <source>
        <dbReference type="Proteomes" id="UP000664654"/>
    </source>
</evidence>
<dbReference type="InterPro" id="IPR010099">
    <property type="entry name" value="SDR39U1"/>
</dbReference>
<protein>
    <submittedName>
        <fullName evidence="4">TIGR01777 family oxidoreductase</fullName>
    </submittedName>
</protein>
<name>A0A939INA0_9ALTE</name>
<dbReference type="EMBL" id="JAFKCV010000002">
    <property type="protein sequence ID" value="MBN7824610.1"/>
    <property type="molecule type" value="Genomic_DNA"/>
</dbReference>
<reference evidence="4" key="1">
    <citation type="submission" date="2021-03" db="EMBL/GenBank/DDBJ databases">
        <title>novel species isolated from a fishpond in China.</title>
        <authorList>
            <person name="Lu H."/>
            <person name="Cai Z."/>
        </authorList>
    </citation>
    <scope>NUCLEOTIDE SEQUENCE</scope>
    <source>
        <strain evidence="4">JCM 30855</strain>
    </source>
</reference>
<dbReference type="InterPro" id="IPR013549">
    <property type="entry name" value="DUF1731"/>
</dbReference>
<evidence type="ECO:0000313" key="4">
    <source>
        <dbReference type="EMBL" id="MBN7824610.1"/>
    </source>
</evidence>
<dbReference type="Pfam" id="PF08338">
    <property type="entry name" value="DUF1731"/>
    <property type="match status" value="1"/>
</dbReference>
<organism evidence="4 5">
    <name type="scientific">Bowmanella dokdonensis</name>
    <dbReference type="NCBI Taxonomy" id="751969"/>
    <lineage>
        <taxon>Bacteria</taxon>
        <taxon>Pseudomonadati</taxon>
        <taxon>Pseudomonadota</taxon>
        <taxon>Gammaproteobacteria</taxon>
        <taxon>Alteromonadales</taxon>
        <taxon>Alteromonadaceae</taxon>
        <taxon>Bowmanella</taxon>
    </lineage>
</organism>
<proteinExistence type="inferred from homology"/>
<dbReference type="NCBIfam" id="TIGR01777">
    <property type="entry name" value="yfcH"/>
    <property type="match status" value="1"/>
</dbReference>
<evidence type="ECO:0000259" key="2">
    <source>
        <dbReference type="Pfam" id="PF01370"/>
    </source>
</evidence>
<feature type="domain" description="DUF1731" evidence="3">
    <location>
        <begin position="277"/>
        <end position="323"/>
    </location>
</feature>
<dbReference type="Pfam" id="PF01370">
    <property type="entry name" value="Epimerase"/>
    <property type="match status" value="1"/>
</dbReference>
<dbReference type="InterPro" id="IPR036291">
    <property type="entry name" value="NAD(P)-bd_dom_sf"/>
</dbReference>
<dbReference type="Gene3D" id="3.40.50.720">
    <property type="entry name" value="NAD(P)-binding Rossmann-like Domain"/>
    <property type="match status" value="1"/>
</dbReference>
<sequence>MHCVLPIPCRCAYLVLKPDWQESIIESKQILMTGGTGLIGSRLLARFPDKYEVTVLTRNLAEAEMSLGRRAKWISSLKGLNNLDAFDAVINLAGEPIADKRWSDTQKEKICQSRWQLTQQLVDLCQAGETPPKVFLSGSAVGYYGRQGDTQVSEYHQDCYDEFSHRLCARWEQIALQAQSEKTRVCLLRTGLVLSRKGGALIKMLPAFKFGLGGPMGNGQQYMSWIHISDMMAGICFLLEEPDCQGPYNFTSPNPVSNEEFSKTLARVLHRPCLFRVPAFVLKPLLGEMSDLLLHGQRVIPKRLEEAGFHFQYQHLDKALQNLLDE</sequence>
<evidence type="ECO:0000259" key="3">
    <source>
        <dbReference type="Pfam" id="PF08338"/>
    </source>
</evidence>
<dbReference type="PANTHER" id="PTHR11092:SF0">
    <property type="entry name" value="EPIMERASE FAMILY PROTEIN SDR39U1"/>
    <property type="match status" value="1"/>
</dbReference>
<gene>
    <name evidence="4" type="ORF">J0A66_05150</name>
</gene>
<dbReference type="InterPro" id="IPR001509">
    <property type="entry name" value="Epimerase_deHydtase"/>
</dbReference>
<evidence type="ECO:0000256" key="1">
    <source>
        <dbReference type="ARBA" id="ARBA00009353"/>
    </source>
</evidence>
<comment type="caution">
    <text evidence="4">The sequence shown here is derived from an EMBL/GenBank/DDBJ whole genome shotgun (WGS) entry which is preliminary data.</text>
</comment>
<dbReference type="SUPFAM" id="SSF51735">
    <property type="entry name" value="NAD(P)-binding Rossmann-fold domains"/>
    <property type="match status" value="1"/>
</dbReference>
<dbReference type="PANTHER" id="PTHR11092">
    <property type="entry name" value="SUGAR NUCLEOTIDE EPIMERASE RELATED"/>
    <property type="match status" value="1"/>
</dbReference>
<dbReference type="AlphaFoldDB" id="A0A939INA0"/>
<dbReference type="CDD" id="cd05242">
    <property type="entry name" value="SDR_a8"/>
    <property type="match status" value="1"/>
</dbReference>
<feature type="domain" description="NAD-dependent epimerase/dehydratase" evidence="2">
    <location>
        <begin position="30"/>
        <end position="244"/>
    </location>
</feature>